<comment type="caution">
    <text evidence="1">The sequence shown here is derived from an EMBL/GenBank/DDBJ whole genome shotgun (WGS) entry which is preliminary data.</text>
</comment>
<reference evidence="1 2" key="1">
    <citation type="journal article" date="2013" name="Curr. Biol.">
        <title>The Genome of the Foraminiferan Reticulomyxa filosa.</title>
        <authorList>
            <person name="Glockner G."/>
            <person name="Hulsmann N."/>
            <person name="Schleicher M."/>
            <person name="Noegel A.A."/>
            <person name="Eichinger L."/>
            <person name="Gallinger C."/>
            <person name="Pawlowski J."/>
            <person name="Sierra R."/>
            <person name="Euteneuer U."/>
            <person name="Pillet L."/>
            <person name="Moustafa A."/>
            <person name="Platzer M."/>
            <person name="Groth M."/>
            <person name="Szafranski K."/>
            <person name="Schliwa M."/>
        </authorList>
    </citation>
    <scope>NUCLEOTIDE SEQUENCE [LARGE SCALE GENOMIC DNA]</scope>
</reference>
<protein>
    <submittedName>
        <fullName evidence="1">Uncharacterized protein</fullName>
    </submittedName>
</protein>
<organism evidence="1 2">
    <name type="scientific">Reticulomyxa filosa</name>
    <dbReference type="NCBI Taxonomy" id="46433"/>
    <lineage>
        <taxon>Eukaryota</taxon>
        <taxon>Sar</taxon>
        <taxon>Rhizaria</taxon>
        <taxon>Retaria</taxon>
        <taxon>Foraminifera</taxon>
        <taxon>Monothalamids</taxon>
        <taxon>Reticulomyxidae</taxon>
        <taxon>Reticulomyxa</taxon>
    </lineage>
</organism>
<sequence>MKNKKNKNTKEYSDAMEMCRWILKQRTMYPMKRIEYAIDYVKDKLIDENGVIKVIDEDSYETLLQEGATFLLRMSQEQLKDMLIESNLLYWAAGQNIISIRRENSNQRRFDEGWHPFPFLAFRIFLLFEVCVRLKREGRCFIELPKYMTFEQVYEKGVKELQVQLTTYWDYITTDELKRKCSDLIDDWSCNVVNRLMNLKLMALNSCCEMNLVVGHEGHCIYLSLCKASNYILMRLDNRWMDTVPLNTSHPKNGALIQPYLVAYFQLNSLNIEKNKEWLKKYIRDATILEDSNGNESMTHLYCNGNNNPPREENEPSIVKDWPYRPIQTNAQNCCLRSHNVGYRIRLEYKSVVFKKRNFNAILNSNNVPPSELMKVLSKQLKAEFDEVNNGIAVKQALVAKANIS</sequence>
<dbReference type="AlphaFoldDB" id="X6LPV4"/>
<proteinExistence type="predicted"/>
<accession>X6LPV4</accession>
<dbReference type="Proteomes" id="UP000023152">
    <property type="component" value="Unassembled WGS sequence"/>
</dbReference>
<evidence type="ECO:0000313" key="2">
    <source>
        <dbReference type="Proteomes" id="UP000023152"/>
    </source>
</evidence>
<gene>
    <name evidence="1" type="ORF">RFI_34638</name>
</gene>
<dbReference type="EMBL" id="ASPP01034929">
    <property type="protein sequence ID" value="ETO02775.1"/>
    <property type="molecule type" value="Genomic_DNA"/>
</dbReference>
<feature type="non-terminal residue" evidence="1">
    <location>
        <position position="405"/>
    </location>
</feature>
<keyword evidence="2" id="KW-1185">Reference proteome</keyword>
<name>X6LPV4_RETFI</name>
<evidence type="ECO:0000313" key="1">
    <source>
        <dbReference type="EMBL" id="ETO02775.1"/>
    </source>
</evidence>